<proteinExistence type="predicted"/>
<comment type="caution">
    <text evidence="1">The sequence shown here is derived from an EMBL/GenBank/DDBJ whole genome shotgun (WGS) entry which is preliminary data.</text>
</comment>
<dbReference type="EMBL" id="CM037623">
    <property type="protein sequence ID" value="KAH7988953.1"/>
    <property type="molecule type" value="Genomic_DNA"/>
</dbReference>
<sequence>MPQQFMGREMGPGFPRPDVQVTQHRMDPRQARGRRNQQKDEGHAAHWDDNQFPRGNSSQNPGRLADPNTNIPGRYTNESASSILASFGLSNEDLEELSRYPDDQLTPENMPLILRDIRMRKMGSQLPGLPAQSRENETFCSDDGRSSVVKSKVIDYGHESKYSYSEGPLEVKVYESGIAPEGTMKGFQAQQTGPVPAAPSVVASNPINAVEQLIRQMGFQRTTPNPQNFFVMNPGLCLPSAIPGVPPTVLPVPPVMPPMGLLPQPVMPPVQQPLPPPPVAQSMMHPMNQPPPPFIPEMLEAVNRRNRIQPEPRAKPPNPPPRLTGGKKHFQKVNEEPIESPFGVVKASWLPVFSEADAQKLKRLPTPSMMNDYYAASPRIFPHMCSLCNVECRHLKDWIQHQNANTHIENCRQLRQQYPDWNPEAHSSSKRRKGDRQETHIPRRHSASPSPKRSRRSNSSHGRHRARSRSPGYHMANWPRSRSPRRLPSPRHRSRSPWRPFNSGAQPPRSSSKERGSGRSTGSSEKALEEVVKCLGPSFVHQFNKQKLQQDASRGTSGPRRMPPESEQTLGGVKKGSGPPVPQKSSKKDSLTHHGPSDVKAKLPEGGGVPNKGGLAAEDKNKTLPQGAPAKDTGVALLPYHRLLSKKLQGCGTVLCISDLPDDGYTDQDIKKIVQPFGKVNDLLVVRSRNEAYLEMHYKEAVIAAIKYGETVPVLVSGRRVKISLAEPPSQPQNEETRAAQNVKKPPLNTKKEKTNPDPKTPKTAVISTGFAFHLDEPEASSAAVPPLEPRQPLAQDGALPY</sequence>
<dbReference type="Proteomes" id="UP000827872">
    <property type="component" value="Linkage Group LG10"/>
</dbReference>
<reference evidence="1" key="1">
    <citation type="submission" date="2021-08" db="EMBL/GenBank/DDBJ databases">
        <title>The first chromosome-level gecko genome reveals the dynamic sex chromosomes of Neotropical dwarf geckos (Sphaerodactylidae: Sphaerodactylus).</title>
        <authorList>
            <person name="Pinto B.J."/>
            <person name="Keating S.E."/>
            <person name="Gamble T."/>
        </authorList>
    </citation>
    <scope>NUCLEOTIDE SEQUENCE</scope>
    <source>
        <strain evidence="1">TG3544</strain>
    </source>
</reference>
<name>A0ACB8E9N0_9SAUR</name>
<protein>
    <submittedName>
        <fullName evidence="1">Uncharacterized protein</fullName>
    </submittedName>
</protein>
<evidence type="ECO:0000313" key="1">
    <source>
        <dbReference type="EMBL" id="KAH7988953.1"/>
    </source>
</evidence>
<gene>
    <name evidence="1" type="ORF">K3G42_024125</name>
</gene>
<accession>A0ACB8E9N0</accession>
<keyword evidence="2" id="KW-1185">Reference proteome</keyword>
<evidence type="ECO:0000313" key="2">
    <source>
        <dbReference type="Proteomes" id="UP000827872"/>
    </source>
</evidence>
<organism evidence="1 2">
    <name type="scientific">Sphaerodactylus townsendi</name>
    <dbReference type="NCBI Taxonomy" id="933632"/>
    <lineage>
        <taxon>Eukaryota</taxon>
        <taxon>Metazoa</taxon>
        <taxon>Chordata</taxon>
        <taxon>Craniata</taxon>
        <taxon>Vertebrata</taxon>
        <taxon>Euteleostomi</taxon>
        <taxon>Lepidosauria</taxon>
        <taxon>Squamata</taxon>
        <taxon>Bifurcata</taxon>
        <taxon>Gekkota</taxon>
        <taxon>Sphaerodactylidae</taxon>
        <taxon>Sphaerodactylus</taxon>
    </lineage>
</organism>